<dbReference type="Pfam" id="PF01113">
    <property type="entry name" value="DapB_N"/>
    <property type="match status" value="1"/>
</dbReference>
<keyword evidence="12" id="KW-0963">Cytoplasm</keyword>
<dbReference type="Gene3D" id="3.30.360.10">
    <property type="entry name" value="Dihydrodipicolinate Reductase, domain 2"/>
    <property type="match status" value="1"/>
</dbReference>
<dbReference type="GO" id="GO:0050661">
    <property type="term" value="F:NADP binding"/>
    <property type="evidence" value="ECO:0007669"/>
    <property type="project" value="UniProtKB-UniRule"/>
</dbReference>
<comment type="subunit">
    <text evidence="12">Homotetramer.</text>
</comment>
<dbReference type="Gene3D" id="3.40.50.720">
    <property type="entry name" value="NAD(P)-binding Rossmann-like Domain"/>
    <property type="match status" value="1"/>
</dbReference>
<dbReference type="InterPro" id="IPR023940">
    <property type="entry name" value="DHDPR_bac"/>
</dbReference>
<evidence type="ECO:0000259" key="13">
    <source>
        <dbReference type="Pfam" id="PF01113"/>
    </source>
</evidence>
<comment type="catalytic activity">
    <reaction evidence="11 12">
        <text>(S)-2,3,4,5-tetrahydrodipicolinate + NAD(+) + H2O = (2S,4S)-4-hydroxy-2,3,4,5-tetrahydrodipicolinate + NADH + H(+)</text>
        <dbReference type="Rhea" id="RHEA:35323"/>
        <dbReference type="ChEBI" id="CHEBI:15377"/>
        <dbReference type="ChEBI" id="CHEBI:15378"/>
        <dbReference type="ChEBI" id="CHEBI:16845"/>
        <dbReference type="ChEBI" id="CHEBI:57540"/>
        <dbReference type="ChEBI" id="CHEBI:57945"/>
        <dbReference type="ChEBI" id="CHEBI:67139"/>
        <dbReference type="EC" id="1.17.1.8"/>
    </reaction>
</comment>
<dbReference type="InterPro" id="IPR036291">
    <property type="entry name" value="NAD(P)-bd_dom_sf"/>
</dbReference>
<dbReference type="GO" id="GO:0016726">
    <property type="term" value="F:oxidoreductase activity, acting on CH or CH2 groups, NAD or NADP as acceptor"/>
    <property type="evidence" value="ECO:0007669"/>
    <property type="project" value="UniProtKB-UniRule"/>
</dbReference>
<dbReference type="Proteomes" id="UP000595224">
    <property type="component" value="Chromosome"/>
</dbReference>
<dbReference type="AlphaFoldDB" id="A0A7T3V5Q6"/>
<feature type="binding site" evidence="12">
    <location>
        <position position="148"/>
    </location>
    <ligand>
        <name>(S)-2,3,4,5-tetrahydrodipicolinate</name>
        <dbReference type="ChEBI" id="CHEBI:16845"/>
    </ligand>
</feature>
<dbReference type="SUPFAM" id="SSF51735">
    <property type="entry name" value="NAD(P)-binding Rossmann-fold domains"/>
    <property type="match status" value="1"/>
</dbReference>
<dbReference type="HAMAP" id="MF_00102">
    <property type="entry name" value="DapB"/>
    <property type="match status" value="1"/>
</dbReference>
<evidence type="ECO:0000313" key="15">
    <source>
        <dbReference type="EMBL" id="QQA01813.1"/>
    </source>
</evidence>
<feature type="binding site" evidence="12">
    <location>
        <begin position="157"/>
        <end position="158"/>
    </location>
    <ligand>
        <name>(S)-2,3,4,5-tetrahydrodipicolinate</name>
        <dbReference type="ChEBI" id="CHEBI:16845"/>
    </ligand>
</feature>
<keyword evidence="6 12" id="KW-0520">NAD</keyword>
<comment type="caution">
    <text evidence="12">Was originally thought to be a dihydrodipicolinate reductase (DHDPR), catalyzing the conversion of dihydrodipicolinate to tetrahydrodipicolinate. However, it was shown in E.coli that the substrate of the enzymatic reaction is not dihydrodipicolinate (DHDP) but in fact (2S,4S)-4-hydroxy-2,3,4,5-tetrahydrodipicolinic acid (HTPA), the product released by the DapA-catalyzed reaction.</text>
</comment>
<dbReference type="KEGG" id="tper:IWA51_04185"/>
<comment type="function">
    <text evidence="12">Catalyzes the conversion of 4-hydroxy-tetrahydrodipicolinate (HTPA) to tetrahydrodipicolinate.</text>
</comment>
<evidence type="ECO:0000256" key="10">
    <source>
        <dbReference type="ARBA" id="ARBA00049080"/>
    </source>
</evidence>
<proteinExistence type="inferred from homology"/>
<keyword evidence="16" id="KW-1185">Reference proteome</keyword>
<dbReference type="EC" id="1.17.1.8" evidence="9 12"/>
<dbReference type="GO" id="GO:0009089">
    <property type="term" value="P:lysine biosynthetic process via diaminopimelate"/>
    <property type="evidence" value="ECO:0007669"/>
    <property type="project" value="UniProtKB-UniRule"/>
</dbReference>
<sequence length="263" mass="27928">MKIALVGYGKMGHMLESTALSLGDEVVATIDVFAPDASVKVSAGDGAAVARAVKESGAEGVIEFTHPSSVMENIRALVPLGLPLVVGTTGWTDCEKEVAELAAKTGGTVMHSANFSIGVNLFYKIVEEASRLVSNFDEYDSAVWEMHHNQKADSPSGTALDIARRVMAGNPRKTSMVTDAFHSRPSPEQLHVSSTRCGHVPGTHTVFFDSAADTIELTHTARSRQGFASGAVHALENLKRMLDSGELSSGALYSMSDVFPGMF</sequence>
<feature type="active site" description="Proton donor" evidence="12">
    <location>
        <position position="151"/>
    </location>
</feature>
<keyword evidence="7 12" id="KW-0457">Lysine biosynthesis</keyword>
<evidence type="ECO:0000256" key="12">
    <source>
        <dbReference type="HAMAP-Rule" id="MF_00102"/>
    </source>
</evidence>
<dbReference type="InterPro" id="IPR000846">
    <property type="entry name" value="DapB_N"/>
</dbReference>
<evidence type="ECO:0000256" key="3">
    <source>
        <dbReference type="ARBA" id="ARBA00022857"/>
    </source>
</evidence>
<dbReference type="RefSeq" id="WP_198443350.1">
    <property type="nucleotide sequence ID" value="NZ_CBCSHE010000002.1"/>
</dbReference>
<evidence type="ECO:0000256" key="8">
    <source>
        <dbReference type="ARBA" id="ARBA00037922"/>
    </source>
</evidence>
<feature type="domain" description="Dihydrodipicolinate reductase N-terminal" evidence="13">
    <location>
        <begin position="1"/>
        <end position="115"/>
    </location>
</feature>
<evidence type="ECO:0000256" key="11">
    <source>
        <dbReference type="ARBA" id="ARBA00049396"/>
    </source>
</evidence>
<dbReference type="SUPFAM" id="SSF55347">
    <property type="entry name" value="Glyceraldehyde-3-phosphate dehydrogenase-like, C-terminal domain"/>
    <property type="match status" value="1"/>
</dbReference>
<keyword evidence="3 12" id="KW-0521">NADP</keyword>
<dbReference type="PANTHER" id="PTHR20836:SF0">
    <property type="entry name" value="4-HYDROXY-TETRAHYDRODIPICOLINATE REDUCTASE 1, CHLOROPLASTIC-RELATED"/>
    <property type="match status" value="1"/>
</dbReference>
<evidence type="ECO:0000256" key="5">
    <source>
        <dbReference type="ARBA" id="ARBA00023002"/>
    </source>
</evidence>
<comment type="similarity">
    <text evidence="1 12">Belongs to the DapB family.</text>
</comment>
<dbReference type="CDD" id="cd02274">
    <property type="entry name" value="DHDPR_N"/>
    <property type="match status" value="1"/>
</dbReference>
<dbReference type="Pfam" id="PF05173">
    <property type="entry name" value="DapB_C"/>
    <property type="match status" value="1"/>
</dbReference>
<name>A0A7T3V5Q6_9SPIR</name>
<organism evidence="15 16">
    <name type="scientific">Treponema peruense</name>
    <dbReference type="NCBI Taxonomy" id="2787628"/>
    <lineage>
        <taxon>Bacteria</taxon>
        <taxon>Pseudomonadati</taxon>
        <taxon>Spirochaetota</taxon>
        <taxon>Spirochaetia</taxon>
        <taxon>Spirochaetales</taxon>
        <taxon>Treponemataceae</taxon>
        <taxon>Treponema</taxon>
    </lineage>
</organism>
<dbReference type="EMBL" id="CP064936">
    <property type="protein sequence ID" value="QQA01813.1"/>
    <property type="molecule type" value="Genomic_DNA"/>
</dbReference>
<dbReference type="GO" id="GO:0008839">
    <property type="term" value="F:4-hydroxy-tetrahydrodipicolinate reductase"/>
    <property type="evidence" value="ECO:0007669"/>
    <property type="project" value="UniProtKB-UniRule"/>
</dbReference>
<comment type="subcellular location">
    <subcellularLocation>
        <location evidence="12">Cytoplasm</location>
    </subcellularLocation>
</comment>
<evidence type="ECO:0000256" key="9">
    <source>
        <dbReference type="ARBA" id="ARBA00038983"/>
    </source>
</evidence>
<accession>A0A7T3V5Q6</accession>
<dbReference type="GO" id="GO:0005829">
    <property type="term" value="C:cytosol"/>
    <property type="evidence" value="ECO:0007669"/>
    <property type="project" value="TreeGrafter"/>
</dbReference>
<evidence type="ECO:0000256" key="7">
    <source>
        <dbReference type="ARBA" id="ARBA00023154"/>
    </source>
</evidence>
<dbReference type="UniPathway" id="UPA00034">
    <property type="reaction ID" value="UER00018"/>
</dbReference>
<feature type="binding site" evidence="12">
    <location>
        <begin position="112"/>
        <end position="115"/>
    </location>
    <ligand>
        <name>NAD(+)</name>
        <dbReference type="ChEBI" id="CHEBI:57540"/>
    </ligand>
</feature>
<keyword evidence="4 12" id="KW-0220">Diaminopimelate biosynthesis</keyword>
<comment type="catalytic activity">
    <reaction evidence="10 12">
        <text>(S)-2,3,4,5-tetrahydrodipicolinate + NADP(+) + H2O = (2S,4S)-4-hydroxy-2,3,4,5-tetrahydrodipicolinate + NADPH + H(+)</text>
        <dbReference type="Rhea" id="RHEA:35331"/>
        <dbReference type="ChEBI" id="CHEBI:15377"/>
        <dbReference type="ChEBI" id="CHEBI:15378"/>
        <dbReference type="ChEBI" id="CHEBI:16845"/>
        <dbReference type="ChEBI" id="CHEBI:57783"/>
        <dbReference type="ChEBI" id="CHEBI:58349"/>
        <dbReference type="ChEBI" id="CHEBI:67139"/>
        <dbReference type="EC" id="1.17.1.8"/>
    </reaction>
</comment>
<evidence type="ECO:0000256" key="4">
    <source>
        <dbReference type="ARBA" id="ARBA00022915"/>
    </source>
</evidence>
<feature type="binding site" evidence="12">
    <location>
        <begin position="87"/>
        <end position="89"/>
    </location>
    <ligand>
        <name>NAD(+)</name>
        <dbReference type="ChEBI" id="CHEBI:57540"/>
    </ligand>
</feature>
<dbReference type="InterPro" id="IPR022663">
    <property type="entry name" value="DapB_C"/>
</dbReference>
<comment type="pathway">
    <text evidence="8 12">Amino-acid biosynthesis; L-lysine biosynthesis via DAP pathway; (S)-tetrahydrodipicolinate from L-aspartate: step 4/4.</text>
</comment>
<comment type="caution">
    <text evidence="12">Lacks conserved residue(s) required for the propagation of feature annotation.</text>
</comment>
<keyword evidence="5 12" id="KW-0560">Oxidoreductase</keyword>
<evidence type="ECO:0000259" key="14">
    <source>
        <dbReference type="Pfam" id="PF05173"/>
    </source>
</evidence>
<keyword evidence="2 12" id="KW-0028">Amino-acid biosynthesis</keyword>
<dbReference type="GO" id="GO:0019877">
    <property type="term" value="P:diaminopimelate biosynthetic process"/>
    <property type="evidence" value="ECO:0007669"/>
    <property type="project" value="UniProtKB-UniRule"/>
</dbReference>
<feature type="domain" description="Dihydrodipicolinate reductase C-terminal" evidence="14">
    <location>
        <begin position="118"/>
        <end position="258"/>
    </location>
</feature>
<dbReference type="PANTHER" id="PTHR20836">
    <property type="entry name" value="DIHYDRODIPICOLINATE REDUCTASE"/>
    <property type="match status" value="1"/>
</dbReference>
<evidence type="ECO:0000256" key="2">
    <source>
        <dbReference type="ARBA" id="ARBA00022605"/>
    </source>
</evidence>
<reference evidence="15 16" key="1">
    <citation type="submission" date="2020-11" db="EMBL/GenBank/DDBJ databases">
        <title>Treponema Peruensis nv. sp., first commensal Treponema isolated from human feces.</title>
        <authorList>
            <person name="Belkhou C."/>
            <person name="Raes J."/>
        </authorList>
    </citation>
    <scope>NUCLEOTIDE SEQUENCE [LARGE SCALE GENOMIC DNA]</scope>
    <source>
        <strain evidence="15 16">RCC2812</strain>
    </source>
</reference>
<evidence type="ECO:0000313" key="16">
    <source>
        <dbReference type="Proteomes" id="UP000595224"/>
    </source>
</evidence>
<evidence type="ECO:0000256" key="1">
    <source>
        <dbReference type="ARBA" id="ARBA00006642"/>
    </source>
</evidence>
<dbReference type="NCBIfam" id="TIGR00036">
    <property type="entry name" value="dapB"/>
    <property type="match status" value="1"/>
</dbReference>
<protein>
    <recommendedName>
        <fullName evidence="9 12">4-hydroxy-tetrahydrodipicolinate reductase</fullName>
        <shortName evidence="12">HTPA reductase</shortName>
        <ecNumber evidence="9 12">1.17.1.8</ecNumber>
    </recommendedName>
</protein>
<dbReference type="PIRSF" id="PIRSF000161">
    <property type="entry name" value="DHPR"/>
    <property type="match status" value="1"/>
</dbReference>
<gene>
    <name evidence="12 15" type="primary">dapB</name>
    <name evidence="15" type="ORF">IWA51_04185</name>
</gene>
<evidence type="ECO:0000256" key="6">
    <source>
        <dbReference type="ARBA" id="ARBA00023027"/>
    </source>
</evidence>
<dbReference type="GO" id="GO:0051287">
    <property type="term" value="F:NAD binding"/>
    <property type="evidence" value="ECO:0007669"/>
    <property type="project" value="UniProtKB-UniRule"/>
</dbReference>
<feature type="active site" description="Proton donor/acceptor" evidence="12">
    <location>
        <position position="147"/>
    </location>
</feature>